<reference evidence="1" key="1">
    <citation type="journal article" date="2015" name="Nature">
        <title>Complex archaea that bridge the gap between prokaryotes and eukaryotes.</title>
        <authorList>
            <person name="Spang A."/>
            <person name="Saw J.H."/>
            <person name="Jorgensen S.L."/>
            <person name="Zaremba-Niedzwiedzka K."/>
            <person name="Martijn J."/>
            <person name="Lind A.E."/>
            <person name="van Eijk R."/>
            <person name="Schleper C."/>
            <person name="Guy L."/>
            <person name="Ettema T.J."/>
        </authorList>
    </citation>
    <scope>NUCLEOTIDE SEQUENCE</scope>
</reference>
<gene>
    <name evidence="1" type="ORF">LCGC14_3137440</name>
</gene>
<sequence length="47" mass="5751">MNHKLLNKTLKKTNRDLRIELKRVIVELKYTQALFKLLEKKVKEKEK</sequence>
<name>A0A0F8WLS3_9ZZZZ</name>
<organism evidence="1">
    <name type="scientific">marine sediment metagenome</name>
    <dbReference type="NCBI Taxonomy" id="412755"/>
    <lineage>
        <taxon>unclassified sequences</taxon>
        <taxon>metagenomes</taxon>
        <taxon>ecological metagenomes</taxon>
    </lineage>
</organism>
<proteinExistence type="predicted"/>
<protein>
    <submittedName>
        <fullName evidence="1">Uncharacterized protein</fullName>
    </submittedName>
</protein>
<evidence type="ECO:0000313" key="1">
    <source>
        <dbReference type="EMBL" id="KKK49200.1"/>
    </source>
</evidence>
<dbReference type="EMBL" id="LAZR01068670">
    <property type="protein sequence ID" value="KKK49200.1"/>
    <property type="molecule type" value="Genomic_DNA"/>
</dbReference>
<dbReference type="AlphaFoldDB" id="A0A0F8WLS3"/>
<comment type="caution">
    <text evidence="1">The sequence shown here is derived from an EMBL/GenBank/DDBJ whole genome shotgun (WGS) entry which is preliminary data.</text>
</comment>
<accession>A0A0F8WLS3</accession>